<feature type="compositionally biased region" description="Low complexity" evidence="1">
    <location>
        <begin position="90"/>
        <end position="100"/>
    </location>
</feature>
<feature type="region of interest" description="Disordered" evidence="1">
    <location>
        <begin position="60"/>
        <end position="176"/>
    </location>
</feature>
<evidence type="ECO:0000313" key="4">
    <source>
        <dbReference type="Proteomes" id="UP001500603"/>
    </source>
</evidence>
<keyword evidence="2" id="KW-0812">Transmembrane</keyword>
<comment type="caution">
    <text evidence="3">The sequence shown here is derived from an EMBL/GenBank/DDBJ whole genome shotgun (WGS) entry which is preliminary data.</text>
</comment>
<dbReference type="PROSITE" id="PS51257">
    <property type="entry name" value="PROKAR_LIPOPROTEIN"/>
    <property type="match status" value="1"/>
</dbReference>
<evidence type="ECO:0000313" key="3">
    <source>
        <dbReference type="EMBL" id="GAA5041837.1"/>
    </source>
</evidence>
<organism evidence="3 4">
    <name type="scientific">Nocardia callitridis</name>
    <dbReference type="NCBI Taxonomy" id="648753"/>
    <lineage>
        <taxon>Bacteria</taxon>
        <taxon>Bacillati</taxon>
        <taxon>Actinomycetota</taxon>
        <taxon>Actinomycetes</taxon>
        <taxon>Mycobacteriales</taxon>
        <taxon>Nocardiaceae</taxon>
        <taxon>Nocardia</taxon>
    </lineage>
</organism>
<keyword evidence="2" id="KW-1133">Transmembrane helix</keyword>
<dbReference type="EMBL" id="BAABJM010000001">
    <property type="protein sequence ID" value="GAA5041837.1"/>
    <property type="molecule type" value="Genomic_DNA"/>
</dbReference>
<name>A0ABP9JQS2_9NOCA</name>
<feature type="transmembrane region" description="Helical" evidence="2">
    <location>
        <begin position="12"/>
        <end position="32"/>
    </location>
</feature>
<keyword evidence="4" id="KW-1185">Reference proteome</keyword>
<evidence type="ECO:0000256" key="2">
    <source>
        <dbReference type="SAM" id="Phobius"/>
    </source>
</evidence>
<evidence type="ECO:0000256" key="1">
    <source>
        <dbReference type="SAM" id="MobiDB-lite"/>
    </source>
</evidence>
<proteinExistence type="predicted"/>
<dbReference type="Proteomes" id="UP001500603">
    <property type="component" value="Unassembled WGS sequence"/>
</dbReference>
<reference evidence="4" key="1">
    <citation type="journal article" date="2019" name="Int. J. Syst. Evol. Microbiol.">
        <title>The Global Catalogue of Microorganisms (GCM) 10K type strain sequencing project: providing services to taxonomists for standard genome sequencing and annotation.</title>
        <authorList>
            <consortium name="The Broad Institute Genomics Platform"/>
            <consortium name="The Broad Institute Genome Sequencing Center for Infectious Disease"/>
            <person name="Wu L."/>
            <person name="Ma J."/>
        </authorList>
    </citation>
    <scope>NUCLEOTIDE SEQUENCE [LARGE SCALE GENOMIC DNA]</scope>
    <source>
        <strain evidence="4">JCM 18298</strain>
    </source>
</reference>
<sequence>MDNSRTKLVGPAIAVGAISLGLIVIGSCGLGQHDTYVPPPPLKAGPYVTPAAHQEPVTSSAVPSVVIPPSPTWRVAPNVPRPSTPFTGFGSAAPSGSADDSPPPEPQSSAETTRETTTGRTTTRTYTRTTTPRSTTDLFPTHDYEPPTNPYDNDVNPYDSVPTTATPPEDNGFDDE</sequence>
<keyword evidence="2" id="KW-0472">Membrane</keyword>
<feature type="compositionally biased region" description="Low complexity" evidence="1">
    <location>
        <begin position="115"/>
        <end position="136"/>
    </location>
</feature>
<protein>
    <recommendedName>
        <fullName evidence="5">Lipoprotein</fullName>
    </recommendedName>
</protein>
<dbReference type="RefSeq" id="WP_345492968.1">
    <property type="nucleotide sequence ID" value="NZ_BAABJM010000001.1"/>
</dbReference>
<evidence type="ECO:0008006" key="5">
    <source>
        <dbReference type="Google" id="ProtNLM"/>
    </source>
</evidence>
<accession>A0ABP9JQS2</accession>
<gene>
    <name evidence="3" type="ORF">GCM10023318_01310</name>
</gene>